<evidence type="ECO:0000256" key="6">
    <source>
        <dbReference type="ARBA" id="ARBA00022840"/>
    </source>
</evidence>
<keyword evidence="6" id="KW-0067">ATP-binding</keyword>
<dbReference type="GO" id="GO:0005524">
    <property type="term" value="F:ATP binding"/>
    <property type="evidence" value="ECO:0007669"/>
    <property type="project" value="UniProtKB-KW"/>
</dbReference>
<dbReference type="PANTHER" id="PTHR10534">
    <property type="entry name" value="PYRIDOXAL KINASE"/>
    <property type="match status" value="1"/>
</dbReference>
<name>A0A067QEA2_9AGAM</name>
<dbReference type="Proteomes" id="UP000027265">
    <property type="component" value="Unassembled WGS sequence"/>
</dbReference>
<dbReference type="FunCoup" id="A0A067QEA2">
    <property type="interactions" value="413"/>
</dbReference>
<evidence type="ECO:0000256" key="4">
    <source>
        <dbReference type="ARBA" id="ARBA00022741"/>
    </source>
</evidence>
<reference evidence="9" key="1">
    <citation type="journal article" date="2014" name="Proc. Natl. Acad. Sci. U.S.A.">
        <title>Extensive sampling of basidiomycete genomes demonstrates inadequacy of the white-rot/brown-rot paradigm for wood decay fungi.</title>
        <authorList>
            <person name="Riley R."/>
            <person name="Salamov A.A."/>
            <person name="Brown D.W."/>
            <person name="Nagy L.G."/>
            <person name="Floudas D."/>
            <person name="Held B.W."/>
            <person name="Levasseur A."/>
            <person name="Lombard V."/>
            <person name="Morin E."/>
            <person name="Otillar R."/>
            <person name="Lindquist E.A."/>
            <person name="Sun H."/>
            <person name="LaButti K.M."/>
            <person name="Schmutz J."/>
            <person name="Jabbour D."/>
            <person name="Luo H."/>
            <person name="Baker S.E."/>
            <person name="Pisabarro A.G."/>
            <person name="Walton J.D."/>
            <person name="Blanchette R.A."/>
            <person name="Henrissat B."/>
            <person name="Martin F."/>
            <person name="Cullen D."/>
            <person name="Hibbett D.S."/>
            <person name="Grigoriev I.V."/>
        </authorList>
    </citation>
    <scope>NUCLEOTIDE SEQUENCE [LARGE SCALE GENOMIC DNA]</scope>
    <source>
        <strain evidence="9">MUCL 33604</strain>
    </source>
</reference>
<keyword evidence="3" id="KW-0808">Transferase</keyword>
<keyword evidence="5" id="KW-0418">Kinase</keyword>
<dbReference type="HOGENOM" id="CLU_046496_1_0_1"/>
<dbReference type="NCBIfam" id="TIGR00687">
    <property type="entry name" value="pyridox_kin"/>
    <property type="match status" value="1"/>
</dbReference>
<dbReference type="AlphaFoldDB" id="A0A067QEA2"/>
<dbReference type="InterPro" id="IPR004625">
    <property type="entry name" value="PyrdxlKinase"/>
</dbReference>
<evidence type="ECO:0000256" key="1">
    <source>
        <dbReference type="ARBA" id="ARBA00008805"/>
    </source>
</evidence>
<proteinExistence type="inferred from homology"/>
<accession>A0A067QEA2</accession>
<dbReference type="InParanoid" id="A0A067QEA2"/>
<evidence type="ECO:0000313" key="8">
    <source>
        <dbReference type="EMBL" id="KDQ61842.1"/>
    </source>
</evidence>
<dbReference type="GO" id="GO:0009443">
    <property type="term" value="P:pyridoxal 5'-phosphate salvage"/>
    <property type="evidence" value="ECO:0007669"/>
    <property type="project" value="InterPro"/>
</dbReference>
<keyword evidence="9" id="KW-1185">Reference proteome</keyword>
<dbReference type="SUPFAM" id="SSF53613">
    <property type="entry name" value="Ribokinase-like"/>
    <property type="match status" value="1"/>
</dbReference>
<comment type="similarity">
    <text evidence="1">Belongs to the pyridoxine kinase family.</text>
</comment>
<organism evidence="8 9">
    <name type="scientific">Jaapia argillacea MUCL 33604</name>
    <dbReference type="NCBI Taxonomy" id="933084"/>
    <lineage>
        <taxon>Eukaryota</taxon>
        <taxon>Fungi</taxon>
        <taxon>Dikarya</taxon>
        <taxon>Basidiomycota</taxon>
        <taxon>Agaricomycotina</taxon>
        <taxon>Agaricomycetes</taxon>
        <taxon>Agaricomycetidae</taxon>
        <taxon>Jaapiales</taxon>
        <taxon>Jaapiaceae</taxon>
        <taxon>Jaapia</taxon>
    </lineage>
</organism>
<evidence type="ECO:0000256" key="2">
    <source>
        <dbReference type="ARBA" id="ARBA00012104"/>
    </source>
</evidence>
<evidence type="ECO:0000256" key="3">
    <source>
        <dbReference type="ARBA" id="ARBA00022679"/>
    </source>
</evidence>
<dbReference type="GO" id="GO:0008478">
    <property type="term" value="F:pyridoxal kinase activity"/>
    <property type="evidence" value="ECO:0007669"/>
    <property type="project" value="UniProtKB-EC"/>
</dbReference>
<dbReference type="Pfam" id="PF08543">
    <property type="entry name" value="Phos_pyr_kin"/>
    <property type="match status" value="1"/>
</dbReference>
<gene>
    <name evidence="8" type="ORF">JAAARDRAFT_76756</name>
</gene>
<dbReference type="CDD" id="cd01173">
    <property type="entry name" value="pyridoxal_pyridoxamine_kinase"/>
    <property type="match status" value="1"/>
</dbReference>
<keyword evidence="4" id="KW-0547">Nucleotide-binding</keyword>
<evidence type="ECO:0000259" key="7">
    <source>
        <dbReference type="Pfam" id="PF08543"/>
    </source>
</evidence>
<feature type="domain" description="Pyridoxamine kinase/Phosphomethylpyrimidine kinase" evidence="7">
    <location>
        <begin position="114"/>
        <end position="191"/>
    </location>
</feature>
<sequence length="366" mass="40548">MLLDPKNQERILSIQSHVAFGYVGGKAAVFPLQCLGFDVDVVNTVNFSNHSGYGRFGGTRTTADDLERIFQHMEENGLLSPTRLLTGYVPGAPALAAVAQLATTLRQRNPDLVYLLDPDIPPAVLGDAGKLYVAPDVIPIYRSLLPQATVITPNWFEVEVLTQIELKDMSSLRAAIRILHDEYKVPNVVVSSIALKPWLFEALPLCLRPTSPDHPSPEEISSEYLLSICSSNNHANADPVDTSSVHVYLIPFIPGYFSGVGDLFSALVLAHLQPDPKPEPDQTPLSRATTMAIDKTHAILELTQKAAKLLPEEDRLPTDDEQDAVDVDRVVRRMRGRELKLIQGQDIIRSKDLTDKSRRMEPWTTF</sequence>
<dbReference type="PANTHER" id="PTHR10534:SF2">
    <property type="entry name" value="PYRIDOXAL KINASE"/>
    <property type="match status" value="1"/>
</dbReference>
<dbReference type="STRING" id="933084.A0A067QEA2"/>
<evidence type="ECO:0000256" key="5">
    <source>
        <dbReference type="ARBA" id="ARBA00022777"/>
    </source>
</evidence>
<dbReference type="InterPro" id="IPR029056">
    <property type="entry name" value="Ribokinase-like"/>
</dbReference>
<dbReference type="Gene3D" id="3.40.1190.20">
    <property type="match status" value="1"/>
</dbReference>
<dbReference type="OrthoDB" id="2104723at2759"/>
<dbReference type="InterPro" id="IPR013749">
    <property type="entry name" value="PM/HMP-P_kinase-1"/>
</dbReference>
<evidence type="ECO:0000313" key="9">
    <source>
        <dbReference type="Proteomes" id="UP000027265"/>
    </source>
</evidence>
<protein>
    <recommendedName>
        <fullName evidence="2">pyridoxal kinase</fullName>
        <ecNumber evidence="2">2.7.1.35</ecNumber>
    </recommendedName>
</protein>
<dbReference type="EMBL" id="KL197712">
    <property type="protein sequence ID" value="KDQ61842.1"/>
    <property type="molecule type" value="Genomic_DNA"/>
</dbReference>
<dbReference type="GO" id="GO:0005829">
    <property type="term" value="C:cytosol"/>
    <property type="evidence" value="ECO:0007669"/>
    <property type="project" value="TreeGrafter"/>
</dbReference>
<dbReference type="EC" id="2.7.1.35" evidence="2"/>